<dbReference type="AlphaFoldDB" id="A0A376DXF3"/>
<accession>A0A376DXF3</accession>
<evidence type="ECO:0000313" key="2">
    <source>
        <dbReference type="Proteomes" id="UP000255224"/>
    </source>
</evidence>
<evidence type="ECO:0000313" key="1">
    <source>
        <dbReference type="EMBL" id="STC97525.1"/>
    </source>
</evidence>
<gene>
    <name evidence="1" type="ORF">NCTC13533_02444</name>
</gene>
<sequence>MHPNHVKVQNLDMVYRAQIFKPLKAKLTLIILKT</sequence>
<name>A0A376DXF3_CHRCU</name>
<proteinExistence type="predicted"/>
<reference evidence="1 2" key="1">
    <citation type="submission" date="2018-06" db="EMBL/GenBank/DDBJ databases">
        <authorList>
            <consortium name="Pathogen Informatics"/>
            <person name="Doyle S."/>
        </authorList>
    </citation>
    <scope>NUCLEOTIDE SEQUENCE [LARGE SCALE GENOMIC DNA]</scope>
    <source>
        <strain evidence="1 2">NCTC13533</strain>
    </source>
</reference>
<organism evidence="1 2">
    <name type="scientific">Chryseobacterium carnipullorum</name>
    <dbReference type="NCBI Taxonomy" id="1124835"/>
    <lineage>
        <taxon>Bacteria</taxon>
        <taxon>Pseudomonadati</taxon>
        <taxon>Bacteroidota</taxon>
        <taxon>Flavobacteriia</taxon>
        <taxon>Flavobacteriales</taxon>
        <taxon>Weeksellaceae</taxon>
        <taxon>Chryseobacterium group</taxon>
        <taxon>Chryseobacterium</taxon>
    </lineage>
</organism>
<dbReference type="EMBL" id="UFVQ01000003">
    <property type="protein sequence ID" value="STC97525.1"/>
    <property type="molecule type" value="Genomic_DNA"/>
</dbReference>
<dbReference type="Proteomes" id="UP000255224">
    <property type="component" value="Unassembled WGS sequence"/>
</dbReference>
<protein>
    <submittedName>
        <fullName evidence="1">Uncharacterized protein</fullName>
    </submittedName>
</protein>